<dbReference type="GO" id="GO:0000127">
    <property type="term" value="C:transcription factor TFIIIC complex"/>
    <property type="evidence" value="ECO:0007669"/>
    <property type="project" value="InterPro"/>
</dbReference>
<evidence type="ECO:0000256" key="3">
    <source>
        <dbReference type="ARBA" id="ARBA00023125"/>
    </source>
</evidence>
<feature type="region of interest" description="Disordered" evidence="6">
    <location>
        <begin position="813"/>
        <end position="832"/>
    </location>
</feature>
<feature type="region of interest" description="Disordered" evidence="6">
    <location>
        <begin position="455"/>
        <end position="517"/>
    </location>
</feature>
<keyword evidence="4" id="KW-0804">Transcription</keyword>
<protein>
    <submittedName>
        <fullName evidence="12">Uncharacterized protein</fullName>
    </submittedName>
</protein>
<evidence type="ECO:0000313" key="13">
    <source>
        <dbReference type="Proteomes" id="UP000233551"/>
    </source>
</evidence>
<evidence type="ECO:0000259" key="7">
    <source>
        <dbReference type="Pfam" id="PF04182"/>
    </source>
</evidence>
<dbReference type="GO" id="GO:0005634">
    <property type="term" value="C:nucleus"/>
    <property type="evidence" value="ECO:0007669"/>
    <property type="project" value="UniProtKB-SubCell"/>
</dbReference>
<keyword evidence="5" id="KW-0539">Nucleus</keyword>
<dbReference type="InterPro" id="IPR007309">
    <property type="entry name" value="TFIIIC_Bblock-bd"/>
</dbReference>
<evidence type="ECO:0000256" key="4">
    <source>
        <dbReference type="ARBA" id="ARBA00023163"/>
    </source>
</evidence>
<evidence type="ECO:0000259" key="9">
    <source>
        <dbReference type="Pfam" id="PF24101"/>
    </source>
</evidence>
<comment type="subcellular location">
    <subcellularLocation>
        <location evidence="1">Nucleus</location>
    </subcellularLocation>
</comment>
<feature type="domain" description="B-block binding subunit of TFIIIC" evidence="7">
    <location>
        <begin position="118"/>
        <end position="202"/>
    </location>
</feature>
<proteinExistence type="predicted"/>
<organism evidence="12 13">
    <name type="scientific">Punica granatum</name>
    <name type="common">Pomegranate</name>
    <dbReference type="NCBI Taxonomy" id="22663"/>
    <lineage>
        <taxon>Eukaryota</taxon>
        <taxon>Viridiplantae</taxon>
        <taxon>Streptophyta</taxon>
        <taxon>Embryophyta</taxon>
        <taxon>Tracheophyta</taxon>
        <taxon>Spermatophyta</taxon>
        <taxon>Magnoliopsida</taxon>
        <taxon>eudicotyledons</taxon>
        <taxon>Gunneridae</taxon>
        <taxon>Pentapetalae</taxon>
        <taxon>rosids</taxon>
        <taxon>malvids</taxon>
        <taxon>Myrtales</taxon>
        <taxon>Lythraceae</taxon>
        <taxon>Punica</taxon>
    </lineage>
</organism>
<sequence>MIDPIVSSAVEEICSQGIEGISLLSLWDKLSPSVTASSLDLSLGVRTSLWLRLIDSPRLQFRQNCENGVQFSSREAPARFRSVEEAEKLNLKIIAKDDLRDCFLGLYDAQLSVSEISPLQREALQHIALTRKNGITQSELSKKLGMQENNFFYVAKNLECRNLITKQSAVIRRRETHEKAGELLRSGPSVSTNLMYLGRYATLLSSQQKFEIIRGEPRRLRTDSLESLNRNSTGEDGKEDILIKDYLPAMRLVCQMLERADGKVLPKLDIKRELGYLGLSVKRHTWRNILQRLKDANVVKEFEDEEQKKKEKKCLHLVKEFSPNDFFLGKLQPEAECIKYGRTCRRNEQLVELPMYQQTFDAIDASGATGLTTKEREKFILKPNLFRWLVNLEKGKGMTMGTKTVDEILNRLQQEGLCRCIEMNFGNKQLIKVVLHPHIVNMSVELCNEIAEKMRSTEKQRNGPISSEKLENMINPKRKLEQESAERTDTREPTSLKRSKHDITGSPSKSRSTRSFDEAEKFEANTLKLKVACQGRQLVMQYVRYHAAKGANFRATEWSLIPDLPATPRRCLKRMASLKLNFNFREALMQLCNMLSERFVKHLEENQKFTGMERPRWDDFNDKNIKAALEMVLQHKQGGKCKISRDRYMDTQKKTRDEKKDIKIRNERKGTSGRVYESVAIANAVELLKLVLLSTSTAKDELSLSAKILSRYTEDELLAAYSYLREKKFVSGGDGDGDSPILLSQAFLRNISRSKFPAVRVERAAKFSHWLQDREMDLIKGEELPIGPDLHCGDLLHLFALVSSQELLVSPRLPSEGVGDASSTGRSGSEKGTEIQNFLPVKLILRPTRRVMFSMVTDTELSIASFRADVFKAVHSSIKATAEHGLSMDEVSQMADIPGEGMHEIVIDALQAFGLAIKVNAYDSVRVLDSAYRSNKNTEGYCSNPSLDKWRGRNRDAAVYNGLIIDLFSFVLQNPGMLEDEIINHMQILNPQSCRKLLDLMVLEKHVAVRIMYQTTSSRGPPALLKTLFRGSFRESTKSTFGKHFFANPMSTSLLLPDCSFSRGERMN</sequence>
<comment type="caution">
    <text evidence="12">The sequence shown here is derived from an EMBL/GenBank/DDBJ whole genome shotgun (WGS) entry which is preliminary data.</text>
</comment>
<dbReference type="Pfam" id="PF24538">
    <property type="entry name" value="DUF7599"/>
    <property type="match status" value="1"/>
</dbReference>
<dbReference type="Pfam" id="PF24101">
    <property type="entry name" value="WHD_GTF3C1"/>
    <property type="match status" value="1"/>
</dbReference>
<dbReference type="InterPro" id="IPR044210">
    <property type="entry name" value="Tfc3-like"/>
</dbReference>
<evidence type="ECO:0000256" key="2">
    <source>
        <dbReference type="ARBA" id="ARBA00022553"/>
    </source>
</evidence>
<dbReference type="Pfam" id="PF04182">
    <property type="entry name" value="B-block_TFIIIC"/>
    <property type="match status" value="1"/>
</dbReference>
<evidence type="ECO:0000259" key="11">
    <source>
        <dbReference type="Pfam" id="PF24657"/>
    </source>
</evidence>
<dbReference type="Pfam" id="PF24657">
    <property type="entry name" value="DUF7646"/>
    <property type="match status" value="1"/>
</dbReference>
<dbReference type="InterPro" id="IPR036390">
    <property type="entry name" value="WH_DNA-bd_sf"/>
</dbReference>
<keyword evidence="2" id="KW-0597">Phosphoprotein</keyword>
<dbReference type="GO" id="GO:0042791">
    <property type="term" value="P:5S class rRNA transcription by RNA polymerase III"/>
    <property type="evidence" value="ECO:0007669"/>
    <property type="project" value="TreeGrafter"/>
</dbReference>
<dbReference type="PANTHER" id="PTHR15180:SF1">
    <property type="entry name" value="GENERAL TRANSCRIPTION FACTOR 3C POLYPEPTIDE 1"/>
    <property type="match status" value="1"/>
</dbReference>
<feature type="domain" description="DUF7599" evidence="10">
    <location>
        <begin position="244"/>
        <end position="326"/>
    </location>
</feature>
<name>A0A2I0I7D8_PUNGR</name>
<dbReference type="InterPro" id="IPR056467">
    <property type="entry name" value="eWH_GTF3C1"/>
</dbReference>
<dbReference type="SUPFAM" id="SSF46785">
    <property type="entry name" value="Winged helix' DNA-binding domain"/>
    <property type="match status" value="1"/>
</dbReference>
<dbReference type="GO" id="GO:0006384">
    <property type="term" value="P:transcription initiation at RNA polymerase III promoter"/>
    <property type="evidence" value="ECO:0007669"/>
    <property type="project" value="InterPro"/>
</dbReference>
<dbReference type="PANTHER" id="PTHR15180">
    <property type="entry name" value="GENERAL TRANSCRIPTION FACTOR 3C POLYPEPTIDE 1"/>
    <property type="match status" value="1"/>
</dbReference>
<dbReference type="Proteomes" id="UP000233551">
    <property type="component" value="Unassembled WGS sequence"/>
</dbReference>
<dbReference type="InterPro" id="IPR056063">
    <property type="entry name" value="DUF7646"/>
</dbReference>
<evidence type="ECO:0000259" key="10">
    <source>
        <dbReference type="Pfam" id="PF24538"/>
    </source>
</evidence>
<dbReference type="GO" id="GO:0003677">
    <property type="term" value="F:DNA binding"/>
    <property type="evidence" value="ECO:0007669"/>
    <property type="project" value="UniProtKB-KW"/>
</dbReference>
<evidence type="ECO:0000256" key="6">
    <source>
        <dbReference type="SAM" id="MobiDB-lite"/>
    </source>
</evidence>
<keyword evidence="13" id="KW-1185">Reference proteome</keyword>
<feature type="domain" description="DUF7646" evidence="11">
    <location>
        <begin position="342"/>
        <end position="375"/>
    </location>
</feature>
<dbReference type="STRING" id="22663.A0A2I0I7D8"/>
<feature type="domain" description="GTF3C1 extended winged-helix" evidence="9">
    <location>
        <begin position="376"/>
        <end position="460"/>
    </location>
</feature>
<dbReference type="InterPro" id="IPR056428">
    <property type="entry name" value="WH_GTF3C1"/>
</dbReference>
<dbReference type="EMBL" id="PGOL01003729">
    <property type="protein sequence ID" value="PKI39881.1"/>
    <property type="molecule type" value="Genomic_DNA"/>
</dbReference>
<evidence type="ECO:0000259" key="8">
    <source>
        <dbReference type="Pfam" id="PF23704"/>
    </source>
</evidence>
<evidence type="ECO:0000313" key="12">
    <source>
        <dbReference type="EMBL" id="PKI39881.1"/>
    </source>
</evidence>
<dbReference type="Pfam" id="PF23704">
    <property type="entry name" value="WHD_GTF3C1_N"/>
    <property type="match status" value="1"/>
</dbReference>
<gene>
    <name evidence="12" type="ORF">CRG98_039721</name>
</gene>
<dbReference type="InterPro" id="IPR056020">
    <property type="entry name" value="DUF7599"/>
</dbReference>
<feature type="compositionally biased region" description="Basic and acidic residues" evidence="6">
    <location>
        <begin position="478"/>
        <end position="495"/>
    </location>
</feature>
<evidence type="ECO:0000256" key="1">
    <source>
        <dbReference type="ARBA" id="ARBA00004123"/>
    </source>
</evidence>
<keyword evidence="3" id="KW-0238">DNA-binding</keyword>
<feature type="domain" description="General transcription factor 3C polypeptide 1 winged-helix" evidence="8">
    <location>
        <begin position="3"/>
        <end position="107"/>
    </location>
</feature>
<reference evidence="12 13" key="1">
    <citation type="submission" date="2017-11" db="EMBL/GenBank/DDBJ databases">
        <title>De-novo sequencing of pomegranate (Punica granatum L.) genome.</title>
        <authorList>
            <person name="Akparov Z."/>
            <person name="Amiraslanov A."/>
            <person name="Hajiyeva S."/>
            <person name="Abbasov M."/>
            <person name="Kaur K."/>
            <person name="Hamwieh A."/>
            <person name="Solovyev V."/>
            <person name="Salamov A."/>
            <person name="Braich B."/>
            <person name="Kosarev P."/>
            <person name="Mahmoud A."/>
            <person name="Hajiyev E."/>
            <person name="Babayeva S."/>
            <person name="Izzatullayeva V."/>
            <person name="Mammadov A."/>
            <person name="Mammadov A."/>
            <person name="Sharifova S."/>
            <person name="Ojaghi J."/>
            <person name="Eynullazada K."/>
            <person name="Bayramov B."/>
            <person name="Abdulazimova A."/>
            <person name="Shahmuradov I."/>
        </authorList>
    </citation>
    <scope>NUCLEOTIDE SEQUENCE [LARGE SCALE GENOMIC DNA]</scope>
    <source>
        <strain evidence="13">cv. AG2017</strain>
        <tissue evidence="12">Leaf</tissue>
    </source>
</reference>
<accession>A0A2I0I7D8</accession>
<dbReference type="Gene3D" id="1.10.10.10">
    <property type="entry name" value="Winged helix-like DNA-binding domain superfamily/Winged helix DNA-binding domain"/>
    <property type="match status" value="1"/>
</dbReference>
<evidence type="ECO:0000256" key="5">
    <source>
        <dbReference type="ARBA" id="ARBA00023242"/>
    </source>
</evidence>
<dbReference type="AlphaFoldDB" id="A0A2I0I7D8"/>
<dbReference type="InterPro" id="IPR036388">
    <property type="entry name" value="WH-like_DNA-bd_sf"/>
</dbReference>